<dbReference type="SUPFAM" id="SSF55729">
    <property type="entry name" value="Acyl-CoA N-acyltransferases (Nat)"/>
    <property type="match status" value="1"/>
</dbReference>
<dbReference type="Gene3D" id="3.40.630.30">
    <property type="match status" value="1"/>
</dbReference>
<dbReference type="Proteomes" id="UP000885690">
    <property type="component" value="Unassembled WGS sequence"/>
</dbReference>
<evidence type="ECO:0000259" key="1">
    <source>
        <dbReference type="PROSITE" id="PS51186"/>
    </source>
</evidence>
<feature type="domain" description="N-acetyltransferase" evidence="1">
    <location>
        <begin position="204"/>
        <end position="375"/>
    </location>
</feature>
<name>A0A7C0U6S3_9BACT</name>
<dbReference type="InterPro" id="IPR016181">
    <property type="entry name" value="Acyl_CoA_acyltransferase"/>
</dbReference>
<organism evidence="2">
    <name type="scientific">Thermosulfidibacter takaii</name>
    <dbReference type="NCBI Taxonomy" id="412593"/>
    <lineage>
        <taxon>Bacteria</taxon>
        <taxon>Pseudomonadati</taxon>
        <taxon>Thermosulfidibacterota</taxon>
        <taxon>Thermosulfidibacteria</taxon>
        <taxon>Thermosulfidibacterales</taxon>
        <taxon>Thermosulfidibacteraceae</taxon>
    </lineage>
</organism>
<proteinExistence type="predicted"/>
<dbReference type="GO" id="GO:0016747">
    <property type="term" value="F:acyltransferase activity, transferring groups other than amino-acyl groups"/>
    <property type="evidence" value="ECO:0007669"/>
    <property type="project" value="InterPro"/>
</dbReference>
<dbReference type="AlphaFoldDB" id="A0A7C0U6S3"/>
<gene>
    <name evidence="2" type="ORF">ENF32_03580</name>
</gene>
<dbReference type="PANTHER" id="PTHR41368:SF1">
    <property type="entry name" value="PROTEIN YGHO"/>
    <property type="match status" value="1"/>
</dbReference>
<sequence length="375" mass="44122">MAVEVVDPTSRKALIEFIRMAWRVYRYDTRWVPPIVVDYLQFLRPDKNPFFKHAEGVYFLSRDAKGRPQGRIAVIIDHNYEEFHGERMGAFGFFEVVKDYAVAQELLDAALEWLREREVEVVRGPLSFSMNHECGLLIEGFNESPLIMMPYNPQYYQEFLERYGFVKAKDLHAYWIDAWKEVPPSALRLAERLQERHGFRIRKVNVRRFNEELERFIAVYNEAWEDNWGFVPLDRDEMVYMAKRLRPLIVPDLALIAEAPDEEPAAVCLSLPDYNQVFRRMGGSLFPLGIFKFYFYSRHISQARLMALGVRRAFRNRGLELLLSLHSLEAGRKRGYHGGELSWTLEDNHAINSFIEKLGGELYKKYRIYEMGLLS</sequence>
<dbReference type="InterPro" id="IPR000182">
    <property type="entry name" value="GNAT_dom"/>
</dbReference>
<accession>A0A7C0U6S3</accession>
<dbReference type="EMBL" id="DQWS01000137">
    <property type="protein sequence ID" value="HDD53130.1"/>
    <property type="molecule type" value="Genomic_DNA"/>
</dbReference>
<comment type="caution">
    <text evidence="2">The sequence shown here is derived from an EMBL/GenBank/DDBJ whole genome shotgun (WGS) entry which is preliminary data.</text>
</comment>
<reference evidence="2" key="1">
    <citation type="journal article" date="2020" name="mSystems">
        <title>Genome- and Community-Level Interaction Insights into Carbon Utilization and Element Cycling Functions of Hydrothermarchaeota in Hydrothermal Sediment.</title>
        <authorList>
            <person name="Zhou Z."/>
            <person name="Liu Y."/>
            <person name="Xu W."/>
            <person name="Pan J."/>
            <person name="Luo Z.H."/>
            <person name="Li M."/>
        </authorList>
    </citation>
    <scope>NUCLEOTIDE SEQUENCE [LARGE SCALE GENOMIC DNA]</scope>
    <source>
        <strain evidence="2">HyVt-115</strain>
    </source>
</reference>
<dbReference type="PANTHER" id="PTHR41368">
    <property type="entry name" value="PROTEIN YGHO"/>
    <property type="match status" value="1"/>
</dbReference>
<protein>
    <submittedName>
        <fullName evidence="2">N-acetyltransferase</fullName>
    </submittedName>
</protein>
<evidence type="ECO:0000313" key="2">
    <source>
        <dbReference type="EMBL" id="HDD53130.1"/>
    </source>
</evidence>
<dbReference type="PROSITE" id="PS51186">
    <property type="entry name" value="GNAT"/>
    <property type="match status" value="1"/>
</dbReference>
<dbReference type="InterPro" id="IPR039968">
    <property type="entry name" value="BcerS-like"/>
</dbReference>